<name>A0ABT9VK53_9BACI</name>
<dbReference type="Proteomes" id="UP001225646">
    <property type="component" value="Unassembled WGS sequence"/>
</dbReference>
<keyword evidence="2" id="KW-1185">Reference proteome</keyword>
<dbReference type="EMBL" id="JAUSTR010000001">
    <property type="protein sequence ID" value="MDQ0161348.1"/>
    <property type="molecule type" value="Genomic_DNA"/>
</dbReference>
<organism evidence="1 2">
    <name type="scientific">Aeribacillus alveayuensis</name>
    <dbReference type="NCBI Taxonomy" id="279215"/>
    <lineage>
        <taxon>Bacteria</taxon>
        <taxon>Bacillati</taxon>
        <taxon>Bacillota</taxon>
        <taxon>Bacilli</taxon>
        <taxon>Bacillales</taxon>
        <taxon>Bacillaceae</taxon>
        <taxon>Aeribacillus</taxon>
    </lineage>
</organism>
<proteinExistence type="predicted"/>
<protein>
    <submittedName>
        <fullName evidence="1">Uncharacterized protein</fullName>
    </submittedName>
</protein>
<comment type="caution">
    <text evidence="1">The sequence shown here is derived from an EMBL/GenBank/DDBJ whole genome shotgun (WGS) entry which is preliminary data.</text>
</comment>
<sequence length="293" mass="34459">MVMLKRKWKFFLFLSFVLAMTIYLSKLFSVRESIIFFPLSDQVFFTETYTTLSLIGKKNSEEYAIEWDVHSSTSEEIYLRQDISMLFADGILRDTLSEWEDNSQKLAQYVKVTGKDSSHYQAISFHYGEIHINEEAIHSVQKMSDDHLYVIHSSFSPLTSFRTPETREENEWKEILDHIQNQHLHYRWNSLMKHFQIDESQYYPIPFTELSSYNEKALNGLTFEQTQIVIGKLWEGLYKNYFLGLKQKDGSIEDPIGSSVPLILVAKDHSHLLVLIEGKSGYPYKLYQRISFE</sequence>
<evidence type="ECO:0000313" key="1">
    <source>
        <dbReference type="EMBL" id="MDQ0161348.1"/>
    </source>
</evidence>
<dbReference type="RefSeq" id="WP_052659507.1">
    <property type="nucleotide sequence ID" value="NZ_JAUSTR010000001.1"/>
</dbReference>
<gene>
    <name evidence="1" type="ORF">J2S06_000418</name>
</gene>
<reference evidence="1 2" key="1">
    <citation type="submission" date="2023-07" db="EMBL/GenBank/DDBJ databases">
        <title>Genomic Encyclopedia of Type Strains, Phase IV (KMG-IV): sequencing the most valuable type-strain genomes for metagenomic binning, comparative biology and taxonomic classification.</title>
        <authorList>
            <person name="Goeker M."/>
        </authorList>
    </citation>
    <scope>NUCLEOTIDE SEQUENCE [LARGE SCALE GENOMIC DNA]</scope>
    <source>
        <strain evidence="1 2">DSM 19092</strain>
    </source>
</reference>
<evidence type="ECO:0000313" key="2">
    <source>
        <dbReference type="Proteomes" id="UP001225646"/>
    </source>
</evidence>
<accession>A0ABT9VK53</accession>